<organism evidence="1 2">
    <name type="scientific">Paramarasmius palmivorus</name>
    <dbReference type="NCBI Taxonomy" id="297713"/>
    <lineage>
        <taxon>Eukaryota</taxon>
        <taxon>Fungi</taxon>
        <taxon>Dikarya</taxon>
        <taxon>Basidiomycota</taxon>
        <taxon>Agaricomycotina</taxon>
        <taxon>Agaricomycetes</taxon>
        <taxon>Agaricomycetidae</taxon>
        <taxon>Agaricales</taxon>
        <taxon>Marasmiineae</taxon>
        <taxon>Marasmiaceae</taxon>
        <taxon>Paramarasmius</taxon>
    </lineage>
</organism>
<dbReference type="InterPro" id="IPR032675">
    <property type="entry name" value="LRR_dom_sf"/>
</dbReference>
<dbReference type="Proteomes" id="UP001383192">
    <property type="component" value="Unassembled WGS sequence"/>
</dbReference>
<protein>
    <recommendedName>
        <fullName evidence="3">F-box domain-containing protein</fullName>
    </recommendedName>
</protein>
<accession>A0AAW0E2A7</accession>
<keyword evidence="2" id="KW-1185">Reference proteome</keyword>
<name>A0AAW0E2A7_9AGAR</name>
<dbReference type="Gene3D" id="3.80.10.10">
    <property type="entry name" value="Ribonuclease Inhibitor"/>
    <property type="match status" value="1"/>
</dbReference>
<reference evidence="1 2" key="1">
    <citation type="submission" date="2024-01" db="EMBL/GenBank/DDBJ databases">
        <title>A draft genome for a cacao thread blight-causing isolate of Paramarasmius palmivorus.</title>
        <authorList>
            <person name="Baruah I.K."/>
            <person name="Bukari Y."/>
            <person name="Amoako-Attah I."/>
            <person name="Meinhardt L.W."/>
            <person name="Bailey B.A."/>
            <person name="Cohen S.P."/>
        </authorList>
    </citation>
    <scope>NUCLEOTIDE SEQUENCE [LARGE SCALE GENOMIC DNA]</scope>
    <source>
        <strain evidence="1 2">GH-12</strain>
    </source>
</reference>
<evidence type="ECO:0000313" key="1">
    <source>
        <dbReference type="EMBL" id="KAK7058635.1"/>
    </source>
</evidence>
<sequence>MQDTQESIPIGNGPPDLPAEIWAHTFLLACPAPSLEEFRLISSKNHRRRLFNLTHVCGKWRDIAHSTSELWSTIGIELLNTSQQEREWVDFCVNKSLHASTLSVILAVRSAPRSHPHWQKGLNRKTLTEFFSVSSPDPRLLSAIQHASRWEQFSVILSQPPIMESILHLFSSCIQGEPLLPRLCSFRVSLSPVASDCNYWGLRRPAHELNVLQSAPHLKSVSFITERVAWAPTEGMPWYSPIPIPLSQLSELILEPASSDQTHLLLGMLAGCPELRYLRLGYLMEDEMDFGSLSSLQFVRLEHLEGLSISGEDHAVASLLDSIEVPSLQHFALSIETGAWPQASIMGFLSSVSATLTKLEIGGYYLSTGMLVPWLPLIPKLEVLSITGSLPKPRLAERLLQALTITNADHADTELLPLLTTFHLTHRLSTDIDLELFQKMVQSRGDKSRTTRLRSASIDVTADVHVSRPHFRQESFDKLVEMKKSSGLCINIFYKVGNVSRRML</sequence>
<proteinExistence type="predicted"/>
<comment type="caution">
    <text evidence="1">The sequence shown here is derived from an EMBL/GenBank/DDBJ whole genome shotgun (WGS) entry which is preliminary data.</text>
</comment>
<dbReference type="SUPFAM" id="SSF52047">
    <property type="entry name" value="RNI-like"/>
    <property type="match status" value="1"/>
</dbReference>
<gene>
    <name evidence="1" type="ORF">VNI00_002271</name>
</gene>
<evidence type="ECO:0000313" key="2">
    <source>
        <dbReference type="Proteomes" id="UP001383192"/>
    </source>
</evidence>
<dbReference type="AlphaFoldDB" id="A0AAW0E2A7"/>
<evidence type="ECO:0008006" key="3">
    <source>
        <dbReference type="Google" id="ProtNLM"/>
    </source>
</evidence>
<dbReference type="EMBL" id="JAYKXP010000005">
    <property type="protein sequence ID" value="KAK7058635.1"/>
    <property type="molecule type" value="Genomic_DNA"/>
</dbReference>